<sequence>MILVYWKRSMLISGVVLTIFTPHYCQTDIFVSEIRDLRGNCDPLIVFFFISFTTIVSEVHTMSQNCKSSYATATTRDANNNTLYHGGPGQGYGGRGYTPPSVTSNGKYQQMTTKVLFGNRHLDIGAEYVIRQYWKLRSDLERQSYCP</sequence>
<proteinExistence type="predicted"/>
<evidence type="ECO:0000313" key="2">
    <source>
        <dbReference type="Proteomes" id="UP000494256"/>
    </source>
</evidence>
<evidence type="ECO:0000313" key="1">
    <source>
        <dbReference type="EMBL" id="CAB3223597.1"/>
    </source>
</evidence>
<dbReference type="EMBL" id="CADEBD010000171">
    <property type="protein sequence ID" value="CAB3223597.1"/>
    <property type="molecule type" value="Genomic_DNA"/>
</dbReference>
<dbReference type="OrthoDB" id="433512at2759"/>
<gene>
    <name evidence="1" type="ORF">APLA_LOCUS1486</name>
</gene>
<comment type="caution">
    <text evidence="1">The sequence shown here is derived from an EMBL/GenBank/DDBJ whole genome shotgun (WGS) entry which is preliminary data.</text>
</comment>
<protein>
    <submittedName>
        <fullName evidence="1">Uncharacterized protein</fullName>
    </submittedName>
</protein>
<accession>A0A8S0YVR3</accession>
<dbReference type="AlphaFoldDB" id="A0A8S0YVR3"/>
<reference evidence="1 2" key="1">
    <citation type="submission" date="2020-04" db="EMBL/GenBank/DDBJ databases">
        <authorList>
            <person name="Wallbank WR R."/>
            <person name="Pardo Diaz C."/>
            <person name="Kozak K."/>
            <person name="Martin S."/>
            <person name="Jiggins C."/>
            <person name="Moest M."/>
            <person name="Warren A I."/>
            <person name="Byers J.R.P. K."/>
            <person name="Montejo-Kovacevich G."/>
            <person name="Yen C E."/>
        </authorList>
    </citation>
    <scope>NUCLEOTIDE SEQUENCE [LARGE SCALE GENOMIC DNA]</scope>
</reference>
<name>A0A8S0YVR3_ARCPL</name>
<dbReference type="Proteomes" id="UP000494256">
    <property type="component" value="Unassembled WGS sequence"/>
</dbReference>
<organism evidence="1 2">
    <name type="scientific">Arctia plantaginis</name>
    <name type="common">Wood tiger moth</name>
    <name type="synonym">Phalaena plantaginis</name>
    <dbReference type="NCBI Taxonomy" id="874455"/>
    <lineage>
        <taxon>Eukaryota</taxon>
        <taxon>Metazoa</taxon>
        <taxon>Ecdysozoa</taxon>
        <taxon>Arthropoda</taxon>
        <taxon>Hexapoda</taxon>
        <taxon>Insecta</taxon>
        <taxon>Pterygota</taxon>
        <taxon>Neoptera</taxon>
        <taxon>Endopterygota</taxon>
        <taxon>Lepidoptera</taxon>
        <taxon>Glossata</taxon>
        <taxon>Ditrysia</taxon>
        <taxon>Noctuoidea</taxon>
        <taxon>Erebidae</taxon>
        <taxon>Arctiinae</taxon>
        <taxon>Arctia</taxon>
    </lineage>
</organism>